<accession>A0A396HKE4</accession>
<dbReference type="AlphaFoldDB" id="A0A396HKE4"/>
<dbReference type="EMBL" id="PSQE01000006">
    <property type="protein sequence ID" value="RHN52931.1"/>
    <property type="molecule type" value="Genomic_DNA"/>
</dbReference>
<dbReference type="Gramene" id="rna37670">
    <property type="protein sequence ID" value="RHN52931.1"/>
    <property type="gene ID" value="gene37670"/>
</dbReference>
<proteinExistence type="predicted"/>
<name>A0A396HKE4_MEDTR</name>
<reference evidence="1" key="1">
    <citation type="journal article" date="2018" name="Nat. Plants">
        <title>Whole-genome landscape of Medicago truncatula symbiotic genes.</title>
        <authorList>
            <person name="Pecrix Y."/>
            <person name="Gamas P."/>
            <person name="Carrere S."/>
        </authorList>
    </citation>
    <scope>NUCLEOTIDE SEQUENCE</scope>
    <source>
        <tissue evidence="1">Leaves</tissue>
    </source>
</reference>
<comment type="caution">
    <text evidence="1">The sequence shown here is derived from an EMBL/GenBank/DDBJ whole genome shotgun (WGS) entry which is preliminary data.</text>
</comment>
<sequence>MILQISFNSNKRDIVHMQTMRITKVVVLKYASTDYEDYKSSCIEKAT</sequence>
<gene>
    <name evidence="1" type="ORF">MtrunA17_Chr6g0485941</name>
</gene>
<dbReference type="Proteomes" id="UP000265566">
    <property type="component" value="Chromosome 6"/>
</dbReference>
<evidence type="ECO:0000313" key="1">
    <source>
        <dbReference type="EMBL" id="RHN52931.1"/>
    </source>
</evidence>
<protein>
    <submittedName>
        <fullName evidence="1">Uncharacterized protein</fullName>
    </submittedName>
</protein>
<organism evidence="1">
    <name type="scientific">Medicago truncatula</name>
    <name type="common">Barrel medic</name>
    <name type="synonym">Medicago tribuloides</name>
    <dbReference type="NCBI Taxonomy" id="3880"/>
    <lineage>
        <taxon>Eukaryota</taxon>
        <taxon>Viridiplantae</taxon>
        <taxon>Streptophyta</taxon>
        <taxon>Embryophyta</taxon>
        <taxon>Tracheophyta</taxon>
        <taxon>Spermatophyta</taxon>
        <taxon>Magnoliopsida</taxon>
        <taxon>eudicotyledons</taxon>
        <taxon>Gunneridae</taxon>
        <taxon>Pentapetalae</taxon>
        <taxon>rosids</taxon>
        <taxon>fabids</taxon>
        <taxon>Fabales</taxon>
        <taxon>Fabaceae</taxon>
        <taxon>Papilionoideae</taxon>
        <taxon>50 kb inversion clade</taxon>
        <taxon>NPAAA clade</taxon>
        <taxon>Hologalegina</taxon>
        <taxon>IRL clade</taxon>
        <taxon>Trifolieae</taxon>
        <taxon>Medicago</taxon>
    </lineage>
</organism>